<proteinExistence type="inferred from homology"/>
<evidence type="ECO:0000259" key="10">
    <source>
        <dbReference type="Pfam" id="PF13184"/>
    </source>
</evidence>
<dbReference type="CDD" id="cd04455">
    <property type="entry name" value="S1_NusA"/>
    <property type="match status" value="1"/>
</dbReference>
<dbReference type="FunFam" id="3.30.300.20:FF:000005">
    <property type="entry name" value="Transcription termination/antitermination protein NusA"/>
    <property type="match status" value="1"/>
</dbReference>
<protein>
    <recommendedName>
        <fullName evidence="7">Transcription termination/antitermination protein NusA</fullName>
    </recommendedName>
</protein>
<reference evidence="12" key="1">
    <citation type="submission" date="2016-11" db="EMBL/GenBank/DDBJ databases">
        <authorList>
            <person name="Varghese N."/>
            <person name="Submissions S."/>
        </authorList>
    </citation>
    <scope>NUCLEOTIDE SEQUENCE [LARGE SCALE GENOMIC DNA]</scope>
    <source>
        <strain evidence="12">DSM 16785</strain>
    </source>
</reference>
<dbReference type="InterPro" id="IPR012340">
    <property type="entry name" value="NA-bd_OB-fold"/>
</dbReference>
<evidence type="ECO:0000313" key="13">
    <source>
        <dbReference type="Proteomes" id="UP000184334"/>
    </source>
</evidence>
<dbReference type="InterPro" id="IPR010213">
    <property type="entry name" value="TF_NusA"/>
</dbReference>
<feature type="domain" description="Transcription factor NusA N-terminal" evidence="9">
    <location>
        <begin position="5"/>
        <end position="124"/>
    </location>
</feature>
<comment type="subcellular location">
    <subcellularLocation>
        <location evidence="7">Cytoplasm</location>
    </subcellularLocation>
</comment>
<dbReference type="Pfam" id="PF13184">
    <property type="entry name" value="KH_NusA_1st"/>
    <property type="match status" value="1"/>
</dbReference>
<dbReference type="RefSeq" id="WP_072862128.1">
    <property type="nucleotide sequence ID" value="NZ_FQUI01000001.1"/>
</dbReference>
<dbReference type="AlphaFoldDB" id="A0A1M4S4I2"/>
<evidence type="ECO:0000256" key="6">
    <source>
        <dbReference type="ARBA" id="ARBA00023163"/>
    </source>
</evidence>
<dbReference type="OrthoDB" id="9807233at2"/>
<keyword evidence="13" id="KW-1185">Reference proteome</keyword>
<dbReference type="PANTHER" id="PTHR22648:SF0">
    <property type="entry name" value="TRANSCRIPTION TERMINATION_ANTITERMINATION PROTEIN NUSA"/>
    <property type="match status" value="1"/>
</dbReference>
<dbReference type="STRING" id="1122195.SAMN02745164_00016"/>
<dbReference type="GO" id="GO:0005829">
    <property type="term" value="C:cytosol"/>
    <property type="evidence" value="ECO:0007669"/>
    <property type="project" value="TreeGrafter"/>
</dbReference>
<comment type="caution">
    <text evidence="12">The sequence shown here is derived from an EMBL/GenBank/DDBJ whole genome shotgun (WGS) entry which is preliminary data.</text>
</comment>
<dbReference type="InterPro" id="IPR058582">
    <property type="entry name" value="KH_NusA_2nd"/>
</dbReference>
<evidence type="ECO:0000256" key="3">
    <source>
        <dbReference type="ARBA" id="ARBA00022814"/>
    </source>
</evidence>
<dbReference type="GO" id="GO:0006353">
    <property type="term" value="P:DNA-templated transcription termination"/>
    <property type="evidence" value="ECO:0007669"/>
    <property type="project" value="UniProtKB-UniRule"/>
</dbReference>
<dbReference type="SUPFAM" id="SSF50249">
    <property type="entry name" value="Nucleic acid-binding proteins"/>
    <property type="match status" value="1"/>
</dbReference>
<organism evidence="12 13">
    <name type="scientific">Marinitoga hydrogenitolerans (strain DSM 16785 / JCM 12826 / AT1271)</name>
    <dbReference type="NCBI Taxonomy" id="1122195"/>
    <lineage>
        <taxon>Bacteria</taxon>
        <taxon>Thermotogati</taxon>
        <taxon>Thermotogota</taxon>
        <taxon>Thermotogae</taxon>
        <taxon>Petrotogales</taxon>
        <taxon>Petrotogaceae</taxon>
        <taxon>Marinitoga</taxon>
    </lineage>
</organism>
<keyword evidence="5 7" id="KW-0805">Transcription regulation</keyword>
<comment type="subunit">
    <text evidence="7">Monomer. Binds directly to the core enzyme of the DNA-dependent RNA polymerase and to nascent RNA.</text>
</comment>
<dbReference type="EMBL" id="FQUI01000001">
    <property type="protein sequence ID" value="SHE27108.1"/>
    <property type="molecule type" value="Genomic_DNA"/>
</dbReference>
<keyword evidence="3 7" id="KW-0889">Transcription antitermination</keyword>
<evidence type="ECO:0000259" key="9">
    <source>
        <dbReference type="Pfam" id="PF08529"/>
    </source>
</evidence>
<accession>A0A1M4S4I2</accession>
<name>A0A1M4S4I2_MARH1</name>
<dbReference type="FunFam" id="3.30.300.20:FF:000002">
    <property type="entry name" value="Transcription termination/antitermination protein NusA"/>
    <property type="match status" value="1"/>
</dbReference>
<feature type="domain" description="Transcription factor NusA first KH" evidence="10">
    <location>
        <begin position="198"/>
        <end position="276"/>
    </location>
</feature>
<dbReference type="SUPFAM" id="SSF69705">
    <property type="entry name" value="Transcription factor NusA, N-terminal domain"/>
    <property type="match status" value="1"/>
</dbReference>
<dbReference type="Gene3D" id="2.40.50.140">
    <property type="entry name" value="Nucleic acid-binding proteins"/>
    <property type="match status" value="1"/>
</dbReference>
<comment type="function">
    <text evidence="7">Participates in both transcription termination and antitermination.</text>
</comment>
<dbReference type="InterPro" id="IPR025249">
    <property type="entry name" value="TF_NusA_KH_1st"/>
</dbReference>
<dbReference type="CDD" id="cd22529">
    <property type="entry name" value="KH-II_NusA_rpt2"/>
    <property type="match status" value="1"/>
</dbReference>
<sequence length="341" mass="38826">MNVVLIEALEELEREKDIKKEVLLEIIEKAIEKAYKNNYEMENVEVIVDKNHGEISIYQILKVVESVENEGEEITLEDAKKIKSKVQIGDFIKKKINPKKEFKRIAAQTAKQVIKQSIREIEKENLYHKYSPLEGKITTAEVLLVTFEYADIRIGKLETKLPKKEWIPNESLYSGDIIKVYIKSIQKTTKGPKILVTRSSPEFVEELFKMNIPEIEDGIVKIKKIYREPGIRSKIAVYSEDPKIDPVGACIGENGIRISQILEDLKNLEKIDVIKWSDNIEELIKNALAPAQVLNIKLDKKNKTAMVNVPENQLSLAIGKGGQNARAAAKITGWKIDIHTI</sequence>
<dbReference type="Pfam" id="PF26594">
    <property type="entry name" value="KH_NusA_2nd"/>
    <property type="match status" value="1"/>
</dbReference>
<evidence type="ECO:0000256" key="7">
    <source>
        <dbReference type="HAMAP-Rule" id="MF_00945"/>
    </source>
</evidence>
<feature type="domain" description="NusA-like second KH" evidence="11">
    <location>
        <begin position="280"/>
        <end position="340"/>
    </location>
</feature>
<dbReference type="InterPro" id="IPR015946">
    <property type="entry name" value="KH_dom-like_a/b"/>
</dbReference>
<evidence type="ECO:0000256" key="1">
    <source>
        <dbReference type="ARBA" id="ARBA00022472"/>
    </source>
</evidence>
<comment type="similarity">
    <text evidence="7">Belongs to the NusA family.</text>
</comment>
<dbReference type="InterPro" id="IPR013735">
    <property type="entry name" value="TF_NusA_N"/>
</dbReference>
<dbReference type="PANTHER" id="PTHR22648">
    <property type="entry name" value="TRANSCRIPTION TERMINATION FACTOR NUSA"/>
    <property type="match status" value="1"/>
</dbReference>
<keyword evidence="2 7" id="KW-0963">Cytoplasm</keyword>
<dbReference type="InterPro" id="IPR036555">
    <property type="entry name" value="NusA_N_sf"/>
</dbReference>
<keyword evidence="8" id="KW-0175">Coiled coil</keyword>
<keyword evidence="6 7" id="KW-0804">Transcription</keyword>
<feature type="coiled-coil region" evidence="8">
    <location>
        <begin position="2"/>
        <end position="29"/>
    </location>
</feature>
<evidence type="ECO:0000256" key="2">
    <source>
        <dbReference type="ARBA" id="ARBA00022490"/>
    </source>
</evidence>
<evidence type="ECO:0000256" key="8">
    <source>
        <dbReference type="SAM" id="Coils"/>
    </source>
</evidence>
<dbReference type="Gene3D" id="3.30.1480.10">
    <property type="entry name" value="NusA, N-terminal domain"/>
    <property type="match status" value="1"/>
</dbReference>
<gene>
    <name evidence="7" type="primary">nusA</name>
    <name evidence="12" type="ORF">SAMN02745164_00016</name>
</gene>
<dbReference type="NCBIfam" id="TIGR01953">
    <property type="entry name" value="NusA"/>
    <property type="match status" value="1"/>
</dbReference>
<dbReference type="InterPro" id="IPR009019">
    <property type="entry name" value="KH_sf_prok-type"/>
</dbReference>
<dbReference type="GO" id="GO:0031564">
    <property type="term" value="P:transcription antitermination"/>
    <property type="evidence" value="ECO:0007669"/>
    <property type="project" value="UniProtKB-UniRule"/>
</dbReference>
<evidence type="ECO:0000313" key="12">
    <source>
        <dbReference type="EMBL" id="SHE27108.1"/>
    </source>
</evidence>
<evidence type="ECO:0000256" key="5">
    <source>
        <dbReference type="ARBA" id="ARBA00023015"/>
    </source>
</evidence>
<dbReference type="HAMAP" id="MF_00945_B">
    <property type="entry name" value="NusA_B"/>
    <property type="match status" value="1"/>
</dbReference>
<keyword evidence="1 7" id="KW-0806">Transcription termination</keyword>
<evidence type="ECO:0000259" key="11">
    <source>
        <dbReference type="Pfam" id="PF26594"/>
    </source>
</evidence>
<dbReference type="GO" id="GO:0003700">
    <property type="term" value="F:DNA-binding transcription factor activity"/>
    <property type="evidence" value="ECO:0007669"/>
    <property type="project" value="InterPro"/>
</dbReference>
<dbReference type="SUPFAM" id="SSF54814">
    <property type="entry name" value="Prokaryotic type KH domain (KH-domain type II)"/>
    <property type="match status" value="2"/>
</dbReference>
<dbReference type="Proteomes" id="UP000184334">
    <property type="component" value="Unassembled WGS sequence"/>
</dbReference>
<dbReference type="Pfam" id="PF08529">
    <property type="entry name" value="NusA_N"/>
    <property type="match status" value="1"/>
</dbReference>
<evidence type="ECO:0000256" key="4">
    <source>
        <dbReference type="ARBA" id="ARBA00022884"/>
    </source>
</evidence>
<keyword evidence="4 7" id="KW-0694">RNA-binding</keyword>
<dbReference type="GO" id="GO:0003723">
    <property type="term" value="F:RNA binding"/>
    <property type="evidence" value="ECO:0007669"/>
    <property type="project" value="UniProtKB-UniRule"/>
</dbReference>
<dbReference type="Gene3D" id="3.30.300.20">
    <property type="match status" value="2"/>
</dbReference>
<dbReference type="InterPro" id="IPR030842">
    <property type="entry name" value="TF_NusA_bacterial"/>
</dbReference>
<dbReference type="PROSITE" id="PS50084">
    <property type="entry name" value="KH_TYPE_1"/>
    <property type="match status" value="1"/>
</dbReference>
<dbReference type="CDD" id="cd02134">
    <property type="entry name" value="KH-II_NusA_rpt1"/>
    <property type="match status" value="1"/>
</dbReference>